<proteinExistence type="inferred from homology"/>
<evidence type="ECO:0000259" key="3">
    <source>
        <dbReference type="PROSITE" id="PS50404"/>
    </source>
</evidence>
<dbReference type="InterPro" id="IPR036282">
    <property type="entry name" value="Glutathione-S-Trfase_C_sf"/>
</dbReference>
<evidence type="ECO:0000256" key="1">
    <source>
        <dbReference type="ARBA" id="ARBA00007409"/>
    </source>
</evidence>
<dbReference type="InterPro" id="IPR040079">
    <property type="entry name" value="Glutathione_S-Trfase"/>
</dbReference>
<dbReference type="SFLD" id="SFLDS00019">
    <property type="entry name" value="Glutathione_Transferase_(cytos"/>
    <property type="match status" value="1"/>
</dbReference>
<dbReference type="Gene3D" id="3.40.30.10">
    <property type="entry name" value="Glutaredoxin"/>
    <property type="match status" value="1"/>
</dbReference>
<dbReference type="Pfam" id="PF13410">
    <property type="entry name" value="GST_C_2"/>
    <property type="match status" value="1"/>
</dbReference>
<protein>
    <submittedName>
        <fullName evidence="5">Glutathione S-transferase</fullName>
    </submittedName>
</protein>
<dbReference type="GO" id="GO:0016740">
    <property type="term" value="F:transferase activity"/>
    <property type="evidence" value="ECO:0007669"/>
    <property type="project" value="UniProtKB-KW"/>
</dbReference>
<comment type="similarity">
    <text evidence="1">Belongs to the GST superfamily.</text>
</comment>
<keyword evidence="6" id="KW-1185">Reference proteome</keyword>
<keyword evidence="2" id="KW-0808">Transferase</keyword>
<dbReference type="Proteomes" id="UP000183940">
    <property type="component" value="Unassembled WGS sequence"/>
</dbReference>
<sequence>MIKLYGGPRTRGTLVQWYLEELGVPYELIAVDIQGQEHKKPDYLAIHPMGKVPALVDGDFTIWESGAILMYLALQYGNAQGSVQEIAQMNQWVVFANASLGPGVFIEASRDRALADFMPPLNQRLQAQPFLLGDRLTVADVAVGSLLFYMPVMLKLDLSEYPAVTEYIQRLSERPAFQNTLGKR</sequence>
<dbReference type="AlphaFoldDB" id="A0A1L9QW31"/>
<dbReference type="FunFam" id="3.40.30.10:FF:000039">
    <property type="entry name" value="Glutathione S-transferase domain"/>
    <property type="match status" value="1"/>
</dbReference>
<evidence type="ECO:0000256" key="2">
    <source>
        <dbReference type="ARBA" id="ARBA00022679"/>
    </source>
</evidence>
<dbReference type="SFLD" id="SFLDG00358">
    <property type="entry name" value="Main_(cytGST)"/>
    <property type="match status" value="1"/>
</dbReference>
<dbReference type="Pfam" id="PF02798">
    <property type="entry name" value="GST_N"/>
    <property type="match status" value="1"/>
</dbReference>
<dbReference type="PROSITE" id="PS50405">
    <property type="entry name" value="GST_CTER"/>
    <property type="match status" value="1"/>
</dbReference>
<feature type="domain" description="GST C-terminal" evidence="4">
    <location>
        <begin position="61"/>
        <end position="184"/>
    </location>
</feature>
<dbReference type="PROSITE" id="PS50404">
    <property type="entry name" value="GST_NTER"/>
    <property type="match status" value="1"/>
</dbReference>
<dbReference type="SFLD" id="SFLDG01150">
    <property type="entry name" value="Main.1:_Beta-like"/>
    <property type="match status" value="1"/>
</dbReference>
<dbReference type="InterPro" id="IPR010987">
    <property type="entry name" value="Glutathione-S-Trfase_C-like"/>
</dbReference>
<dbReference type="CDD" id="cd03046">
    <property type="entry name" value="GST_N_GTT1_like"/>
    <property type="match status" value="1"/>
</dbReference>
<dbReference type="SUPFAM" id="SSF47616">
    <property type="entry name" value="GST C-terminal domain-like"/>
    <property type="match status" value="1"/>
</dbReference>
<evidence type="ECO:0000313" key="5">
    <source>
        <dbReference type="EMBL" id="OJJ26812.1"/>
    </source>
</evidence>
<dbReference type="STRING" id="1925591.BI308_03715"/>
<dbReference type="PANTHER" id="PTHR44051">
    <property type="entry name" value="GLUTATHIONE S-TRANSFERASE-RELATED"/>
    <property type="match status" value="1"/>
</dbReference>
<evidence type="ECO:0000313" key="6">
    <source>
        <dbReference type="Proteomes" id="UP000183940"/>
    </source>
</evidence>
<name>A0A1L9QW31_9CYAN</name>
<dbReference type="InterPro" id="IPR004045">
    <property type="entry name" value="Glutathione_S-Trfase_N"/>
</dbReference>
<organism evidence="5 6">
    <name type="scientific">Roseofilum reptotaenium AO1-A</name>
    <dbReference type="NCBI Taxonomy" id="1925591"/>
    <lineage>
        <taxon>Bacteria</taxon>
        <taxon>Bacillati</taxon>
        <taxon>Cyanobacteriota</taxon>
        <taxon>Cyanophyceae</taxon>
        <taxon>Desertifilales</taxon>
        <taxon>Desertifilaceae</taxon>
        <taxon>Roseofilum</taxon>
    </lineage>
</organism>
<accession>A0A1L9QW31</accession>
<dbReference type="Gene3D" id="1.20.1050.10">
    <property type="match status" value="1"/>
</dbReference>
<evidence type="ECO:0000259" key="4">
    <source>
        <dbReference type="PROSITE" id="PS50405"/>
    </source>
</evidence>
<dbReference type="SUPFAM" id="SSF52833">
    <property type="entry name" value="Thioredoxin-like"/>
    <property type="match status" value="1"/>
</dbReference>
<gene>
    <name evidence="5" type="ORF">BI308_03715</name>
</gene>
<comment type="caution">
    <text evidence="5">The sequence shown here is derived from an EMBL/GenBank/DDBJ whole genome shotgun (WGS) entry which is preliminary data.</text>
</comment>
<feature type="domain" description="GST N-terminal" evidence="3">
    <location>
        <begin position="1"/>
        <end position="80"/>
    </location>
</feature>
<dbReference type="PANTHER" id="PTHR44051:SF8">
    <property type="entry name" value="GLUTATHIONE S-TRANSFERASE GSTA"/>
    <property type="match status" value="1"/>
</dbReference>
<reference evidence="5" key="1">
    <citation type="submission" date="2016-10" db="EMBL/GenBank/DDBJ databases">
        <title>CRISPR-Cas defence system in Roseofilum reptotaenium: evidence of a bacteriophage-cyanobacterium arms race in the coral black band disease.</title>
        <authorList>
            <person name="Buerger P."/>
            <person name="Wood-Charlson E.M."/>
            <person name="Weynberg K.D."/>
            <person name="Willis B."/>
            <person name="Van Oppen M.J."/>
        </authorList>
    </citation>
    <scope>NUCLEOTIDE SEQUENCE [LARGE SCALE GENOMIC DNA]</scope>
    <source>
        <strain evidence="5">AO1-A</strain>
    </source>
</reference>
<dbReference type="InterPro" id="IPR036249">
    <property type="entry name" value="Thioredoxin-like_sf"/>
</dbReference>
<dbReference type="EMBL" id="MLAW01000004">
    <property type="protein sequence ID" value="OJJ26812.1"/>
    <property type="molecule type" value="Genomic_DNA"/>
</dbReference>